<sequence>MKRVVEVLDGVGGLLSPYGLAPAAVGLKYLAGEPDVPAFGVSGGQVLGLLEEDPLAGRAPNSAKHFAAAGTAQAPGRARLLALAELLERYSAAMAQDSGAVVRASAEELGDEAIDLMSFPRLSAEEYASPGQRLAPPDPSAPIRWVRGWSLTRRRQVYVPAVVAWMGCVPQRPAERIWHPVSTGYAVHGDLRSAVMQALCECVERDMVSSVWLRKLPLPRLEVGDDADLGEEAQAMLTRFRRSVLDVPHLFDATSDLGVPTIYLVGVAPDSSRVATMVACAAGADPQQVLAKVLREAVGYRVALHSGHAATGKVEDFEEVMDGAVFMARPEQSEAFDFLLSSRRSRHLSDLPTLACGDTDTQLDVLVERLREGGMEAVAVEVTTDEARDVGLSAVRVFVPQLVPLSFRHDARYLGHPRLQDAPERLGYPECVAEEINPLPQPFG</sequence>
<proteinExistence type="predicted"/>
<protein>
    <submittedName>
        <fullName evidence="2">YcaO-like family protein</fullName>
    </submittedName>
</protein>
<dbReference type="PROSITE" id="PS51664">
    <property type="entry name" value="YCAO"/>
    <property type="match status" value="1"/>
</dbReference>
<comment type="caution">
    <text evidence="2">The sequence shown here is derived from an EMBL/GenBank/DDBJ whole genome shotgun (WGS) entry which is preliminary data.</text>
</comment>
<dbReference type="NCBIfam" id="TIGR03604">
    <property type="entry name" value="TOMM_cyclo_SagD"/>
    <property type="match status" value="1"/>
</dbReference>
<dbReference type="Gene3D" id="3.30.40.250">
    <property type="match status" value="1"/>
</dbReference>
<feature type="domain" description="YcaO" evidence="1">
    <location>
        <begin position="70"/>
        <end position="444"/>
    </location>
</feature>
<dbReference type="EMBL" id="BAABCE010000033">
    <property type="protein sequence ID" value="GAA3594144.1"/>
    <property type="molecule type" value="Genomic_DNA"/>
</dbReference>
<evidence type="ECO:0000313" key="3">
    <source>
        <dbReference type="Proteomes" id="UP001500707"/>
    </source>
</evidence>
<name>A0ABP6YY85_9ACTN</name>
<dbReference type="Gene3D" id="3.30.160.660">
    <property type="match status" value="1"/>
</dbReference>
<evidence type="ECO:0000313" key="2">
    <source>
        <dbReference type="EMBL" id="GAA3594144.1"/>
    </source>
</evidence>
<dbReference type="PANTHER" id="PTHR37809:SF1">
    <property type="entry name" value="RIBOSOMAL PROTEIN S12 METHYLTHIOTRANSFERASE ACCESSORY FACTOR YCAO"/>
    <property type="match status" value="1"/>
</dbReference>
<accession>A0ABP6YY85</accession>
<dbReference type="RefSeq" id="WP_346186627.1">
    <property type="nucleotide sequence ID" value="NZ_BAABCE010000033.1"/>
</dbReference>
<dbReference type="InterPro" id="IPR027624">
    <property type="entry name" value="TOMM_cyclo_SagD"/>
</dbReference>
<dbReference type="Gene3D" id="3.30.1330.230">
    <property type="match status" value="1"/>
</dbReference>
<evidence type="ECO:0000259" key="1">
    <source>
        <dbReference type="PROSITE" id="PS51664"/>
    </source>
</evidence>
<dbReference type="InterPro" id="IPR003776">
    <property type="entry name" value="YcaO-like_dom"/>
</dbReference>
<dbReference type="Pfam" id="PF02624">
    <property type="entry name" value="YcaO"/>
    <property type="match status" value="1"/>
</dbReference>
<gene>
    <name evidence="2" type="ORF">GCM10022295_89460</name>
</gene>
<dbReference type="Proteomes" id="UP001500707">
    <property type="component" value="Unassembled WGS sequence"/>
</dbReference>
<organism evidence="2 3">
    <name type="scientific">Streptomyces osmaniensis</name>
    <dbReference type="NCBI Taxonomy" id="593134"/>
    <lineage>
        <taxon>Bacteria</taxon>
        <taxon>Bacillati</taxon>
        <taxon>Actinomycetota</taxon>
        <taxon>Actinomycetes</taxon>
        <taxon>Kitasatosporales</taxon>
        <taxon>Streptomycetaceae</taxon>
        <taxon>Streptomyces</taxon>
    </lineage>
</organism>
<keyword evidence="3" id="KW-1185">Reference proteome</keyword>
<reference evidence="3" key="1">
    <citation type="journal article" date="2019" name="Int. J. Syst. Evol. Microbiol.">
        <title>The Global Catalogue of Microorganisms (GCM) 10K type strain sequencing project: providing services to taxonomists for standard genome sequencing and annotation.</title>
        <authorList>
            <consortium name="The Broad Institute Genomics Platform"/>
            <consortium name="The Broad Institute Genome Sequencing Center for Infectious Disease"/>
            <person name="Wu L."/>
            <person name="Ma J."/>
        </authorList>
    </citation>
    <scope>NUCLEOTIDE SEQUENCE [LARGE SCALE GENOMIC DNA]</scope>
    <source>
        <strain evidence="3">JCM 17656</strain>
    </source>
</reference>
<dbReference type="PANTHER" id="PTHR37809">
    <property type="entry name" value="RIBOSOMAL PROTEIN S12 METHYLTHIOTRANSFERASE ACCESSORY FACTOR YCAO"/>
    <property type="match status" value="1"/>
</dbReference>